<name>A0ABR9M813_9ACTN</name>
<evidence type="ECO:0000313" key="2">
    <source>
        <dbReference type="EMBL" id="MBE1589041.1"/>
    </source>
</evidence>
<dbReference type="Gene3D" id="3.90.210.10">
    <property type="entry name" value="Heat-Labile Enterotoxin, subunit A"/>
    <property type="match status" value="1"/>
</dbReference>
<dbReference type="InterPro" id="IPR054695">
    <property type="entry name" value="Pierisin-like_dom"/>
</dbReference>
<keyword evidence="3" id="KW-1185">Reference proteome</keyword>
<dbReference type="EMBL" id="JADBEK010000001">
    <property type="protein sequence ID" value="MBE1589041.1"/>
    <property type="molecule type" value="Genomic_DNA"/>
</dbReference>
<protein>
    <recommendedName>
        <fullName evidence="1">Pierisin-like domain-containing protein</fullName>
    </recommendedName>
</protein>
<organism evidence="2 3">
    <name type="scientific">Nonomuraea angiospora</name>
    <dbReference type="NCBI Taxonomy" id="46172"/>
    <lineage>
        <taxon>Bacteria</taxon>
        <taxon>Bacillati</taxon>
        <taxon>Actinomycetota</taxon>
        <taxon>Actinomycetes</taxon>
        <taxon>Streptosporangiales</taxon>
        <taxon>Streptosporangiaceae</taxon>
        <taxon>Nonomuraea</taxon>
    </lineage>
</organism>
<dbReference type="RefSeq" id="WP_192789149.1">
    <property type="nucleotide sequence ID" value="NZ_JADBEK010000001.1"/>
</dbReference>
<proteinExistence type="predicted"/>
<gene>
    <name evidence="2" type="ORF">H4W80_007299</name>
</gene>
<accession>A0ABR9M813</accession>
<comment type="caution">
    <text evidence="2">The sequence shown here is derived from an EMBL/GenBank/DDBJ whole genome shotgun (WGS) entry which is preliminary data.</text>
</comment>
<evidence type="ECO:0000313" key="3">
    <source>
        <dbReference type="Proteomes" id="UP000633509"/>
    </source>
</evidence>
<sequence>MGQLEGMVPEGVRSLKDALRQAESSLDSIGEELWNLLRGAWLSTASADTVRQVAAWAGTQGPEINKRLLLLERMELDKPELFGAGKPPISVDDSMFAPGAVLPTTGGFWDRIGQQIQDAFDPNLTSGNPMTETVKGAVESVTGLGKMVVDYSPARAVVDFMGWQRSVNDLGQSLLYGIQNPAEFAKSALDWDTWASNPERAFGRLLPDIVAAVTTAGSSGAASGTAKAIGALGKAAKSVIKPKPTATLSRFGERFELKGKEVPPLFRGDGRTLEGIFENGMTARDPDMSIEQHLSGENGLIAASKSKNVARGFAVGHKGYIFEIDDRGNGMEVKYGPGFKHLRGEQEVVFKRIDPSQIRGAWKPGKYGSADDVWIPNPHYVPR</sequence>
<reference evidence="2 3" key="1">
    <citation type="submission" date="2020-10" db="EMBL/GenBank/DDBJ databases">
        <title>Sequencing the genomes of 1000 actinobacteria strains.</title>
        <authorList>
            <person name="Klenk H.-P."/>
        </authorList>
    </citation>
    <scope>NUCLEOTIDE SEQUENCE [LARGE SCALE GENOMIC DNA]</scope>
    <source>
        <strain evidence="2 3">DSM 43173</strain>
    </source>
</reference>
<dbReference type="SUPFAM" id="SSF56399">
    <property type="entry name" value="ADP-ribosylation"/>
    <property type="match status" value="1"/>
</dbReference>
<dbReference type="Pfam" id="PF22596">
    <property type="entry name" value="Scabin-like"/>
    <property type="match status" value="1"/>
</dbReference>
<dbReference type="Proteomes" id="UP000633509">
    <property type="component" value="Unassembled WGS sequence"/>
</dbReference>
<feature type="domain" description="Pierisin-like" evidence="1">
    <location>
        <begin position="265"/>
        <end position="380"/>
    </location>
</feature>
<evidence type="ECO:0000259" key="1">
    <source>
        <dbReference type="Pfam" id="PF22596"/>
    </source>
</evidence>